<accession>A0A6A0AQE6</accession>
<feature type="compositionally biased region" description="Pro residues" evidence="1">
    <location>
        <begin position="33"/>
        <end position="48"/>
    </location>
</feature>
<dbReference type="SUPFAM" id="SSF81995">
    <property type="entry name" value="beta-sandwich domain of Sec23/24"/>
    <property type="match status" value="1"/>
</dbReference>
<feature type="region of interest" description="Disordered" evidence="1">
    <location>
        <begin position="1"/>
        <end position="87"/>
    </location>
</feature>
<evidence type="ECO:0000313" key="4">
    <source>
        <dbReference type="Proteomes" id="UP000484988"/>
    </source>
</evidence>
<protein>
    <submittedName>
        <fullName evidence="3">Uncharacterized protein</fullName>
    </submittedName>
</protein>
<dbReference type="AlphaFoldDB" id="A0A6A0AQE6"/>
<evidence type="ECO:0000313" key="3">
    <source>
        <dbReference type="EMBL" id="GFH34094.1"/>
    </source>
</evidence>
<evidence type="ECO:0000256" key="1">
    <source>
        <dbReference type="SAM" id="MobiDB-lite"/>
    </source>
</evidence>
<comment type="caution">
    <text evidence="3">The sequence shown here is derived from an EMBL/GenBank/DDBJ whole genome shotgun (WGS) entry which is preliminary data.</text>
</comment>
<dbReference type="EMBL" id="BLLG01000001">
    <property type="protein sequence ID" value="GFH34094.1"/>
    <property type="molecule type" value="Genomic_DNA"/>
</dbReference>
<feature type="transmembrane region" description="Helical" evidence="2">
    <location>
        <begin position="90"/>
        <end position="110"/>
    </location>
</feature>
<dbReference type="RefSeq" id="WP_173260735.1">
    <property type="nucleotide sequence ID" value="NZ_BLLG01000001.1"/>
</dbReference>
<keyword evidence="2" id="KW-0472">Membrane</keyword>
<sequence>MSHNEPGPYGGQPRQPGPYDPPPQGPHGAPQPGYGPPRQPGGFPPPQPGHGYGHPQAPQPGPYGPQPQGGAGPGAYPPPPAARTGGRRKALVAGGAVAALAVVAGGTWWLTSGGSGSGVAADTKGYRLTPAASAGEFKKERDSTDGLSAKEKSEAEALLGIEGARQAGANYTSGDPEQPLTGRALSLTGLWGEIDDPEKALDGWFRKLEESGGDGSADVRIEFVGEASDVEPAGFEGALMKCRTARLTPTGDAASAGLGAKAFEVPMCAWADFSTIAGVNVVDLSQVLGGGGRAVPQSEVAELTAELYGTSRTRV</sequence>
<evidence type="ECO:0000256" key="2">
    <source>
        <dbReference type="SAM" id="Phobius"/>
    </source>
</evidence>
<keyword evidence="4" id="KW-1185">Reference proteome</keyword>
<keyword evidence="2" id="KW-1133">Transmembrane helix</keyword>
<proteinExistence type="predicted"/>
<dbReference type="Proteomes" id="UP000484988">
    <property type="component" value="Unassembled WGS sequence"/>
</dbReference>
<organism evidence="3 4">
    <name type="scientific">Streptomyces pacificus</name>
    <dbReference type="NCBI Taxonomy" id="2705029"/>
    <lineage>
        <taxon>Bacteria</taxon>
        <taxon>Bacillati</taxon>
        <taxon>Actinomycetota</taxon>
        <taxon>Actinomycetes</taxon>
        <taxon>Kitasatosporales</taxon>
        <taxon>Streptomycetaceae</taxon>
        <taxon>Streptomyces</taxon>
    </lineage>
</organism>
<feature type="compositionally biased region" description="Pro residues" evidence="1">
    <location>
        <begin position="15"/>
        <end position="25"/>
    </location>
</feature>
<keyword evidence="2" id="KW-0812">Transmembrane</keyword>
<reference evidence="3 4" key="1">
    <citation type="submission" date="2020-02" db="EMBL/GenBank/DDBJ databases">
        <title>Whole Genome Shotgun Sequence of Streptomyces sp. strain CWH03.</title>
        <authorList>
            <person name="Dohra H."/>
            <person name="Kodani S."/>
            <person name="Yamamura H."/>
        </authorList>
    </citation>
    <scope>NUCLEOTIDE SEQUENCE [LARGE SCALE GENOMIC DNA]</scope>
    <source>
        <strain evidence="3 4">CWH03</strain>
    </source>
</reference>
<gene>
    <name evidence="3" type="ORF">SCWH03_03020</name>
</gene>
<name>A0A6A0AQE6_9ACTN</name>